<feature type="non-terminal residue" evidence="1">
    <location>
        <position position="228"/>
    </location>
</feature>
<proteinExistence type="predicted"/>
<sequence length="228" mass="26492">NLGPRPILLRVGSNAYQAKLAEYLMALLSTVSTEDDQFQFDEAEIIHSKLLKQLHSLDEDVVELIENRNQVDELEQSVEEIRFRLDEKIFLSFKTIDISKLKADIKILAGLVMSLNKNKVTFWFFRKNGLLRAANMKLKQATQFAENFGLSNPHNQITESNISDWRDFVNQLEEEVNDAESVSKYFIALDKLQSTKNLEDISLERQKLFQEIATNSETLWKLWLRLQP</sequence>
<organism evidence="1">
    <name type="scientific">marine metagenome</name>
    <dbReference type="NCBI Taxonomy" id="408172"/>
    <lineage>
        <taxon>unclassified sequences</taxon>
        <taxon>metagenomes</taxon>
        <taxon>ecological metagenomes</taxon>
    </lineage>
</organism>
<gene>
    <name evidence="1" type="ORF">METZ01_LOCUS514228</name>
</gene>
<reference evidence="1" key="1">
    <citation type="submission" date="2018-05" db="EMBL/GenBank/DDBJ databases">
        <authorList>
            <person name="Lanie J.A."/>
            <person name="Ng W.-L."/>
            <person name="Kazmierczak K.M."/>
            <person name="Andrzejewski T.M."/>
            <person name="Davidsen T.M."/>
            <person name="Wayne K.J."/>
            <person name="Tettelin H."/>
            <person name="Glass J.I."/>
            <person name="Rusch D."/>
            <person name="Podicherti R."/>
            <person name="Tsui H.-C.T."/>
            <person name="Winkler M.E."/>
        </authorList>
    </citation>
    <scope>NUCLEOTIDE SEQUENCE</scope>
</reference>
<protein>
    <submittedName>
        <fullName evidence="1">Uncharacterized protein</fullName>
    </submittedName>
</protein>
<evidence type="ECO:0000313" key="1">
    <source>
        <dbReference type="EMBL" id="SVE61374.1"/>
    </source>
</evidence>
<accession>A0A383EXT0</accession>
<feature type="non-terminal residue" evidence="1">
    <location>
        <position position="1"/>
    </location>
</feature>
<dbReference type="AlphaFoldDB" id="A0A383EXT0"/>
<dbReference type="EMBL" id="UINC01229599">
    <property type="protein sequence ID" value="SVE61374.1"/>
    <property type="molecule type" value="Genomic_DNA"/>
</dbReference>
<name>A0A383EXT0_9ZZZZ</name>